<keyword evidence="4" id="KW-0620">Polyamine biosynthesis</keyword>
<dbReference type="NCBIfam" id="TIGR03330">
    <property type="entry name" value="SAM_DCase_Bsu"/>
    <property type="match status" value="1"/>
</dbReference>
<keyword evidence="3" id="KW-0068">Autocatalytic cleavage</keyword>
<keyword evidence="2" id="KW-0210">Decarboxylase</keyword>
<evidence type="ECO:0000256" key="3">
    <source>
        <dbReference type="ARBA" id="ARBA00022813"/>
    </source>
</evidence>
<dbReference type="GO" id="GO:0005829">
    <property type="term" value="C:cytosol"/>
    <property type="evidence" value="ECO:0007669"/>
    <property type="project" value="TreeGrafter"/>
</dbReference>
<organism evidence="9">
    <name type="scientific">marine sediment metagenome</name>
    <dbReference type="NCBI Taxonomy" id="412755"/>
    <lineage>
        <taxon>unclassified sequences</taxon>
        <taxon>metagenomes</taxon>
        <taxon>ecological metagenomes</taxon>
    </lineage>
</organism>
<evidence type="ECO:0008006" key="10">
    <source>
        <dbReference type="Google" id="ProtNLM"/>
    </source>
</evidence>
<proteinExistence type="predicted"/>
<gene>
    <name evidence="9" type="ORF">S06H3_09785</name>
</gene>
<dbReference type="AlphaFoldDB" id="X1MSN0"/>
<dbReference type="InterPro" id="IPR003826">
    <property type="entry name" value="AdoMetDC_fam_prok"/>
</dbReference>
<sequence>MKPTGTHIVAEFIYCSKKILNNKKILVNILEQGLKQLNIELISLKSHQFNPLGVTVIAVVGESHVAIHTYPEARHASIDIFTCSPDHQKPIQLLHFLKKRIKPKTVRVVELQRGNPITIKEKDWITSFTSSGFEVKYHIKKRLFIEEISSS</sequence>
<dbReference type="InterPro" id="IPR016067">
    <property type="entry name" value="S-AdoMet_deCO2ase_core"/>
</dbReference>
<dbReference type="PANTHER" id="PTHR33866">
    <property type="entry name" value="S-ADENOSYLMETHIONINE DECARBOXYLASE PROENZYME"/>
    <property type="match status" value="1"/>
</dbReference>
<dbReference type="GO" id="GO:0008295">
    <property type="term" value="P:spermidine biosynthetic process"/>
    <property type="evidence" value="ECO:0007669"/>
    <property type="project" value="InterPro"/>
</dbReference>
<dbReference type="Pfam" id="PF02675">
    <property type="entry name" value="AdoMet_dc"/>
    <property type="match status" value="1"/>
</dbReference>
<comment type="caution">
    <text evidence="9">The sequence shown here is derived from an EMBL/GenBank/DDBJ whole genome shotgun (WGS) entry which is preliminary data.</text>
</comment>
<evidence type="ECO:0000256" key="2">
    <source>
        <dbReference type="ARBA" id="ARBA00022793"/>
    </source>
</evidence>
<dbReference type="EMBL" id="BARV01004385">
    <property type="protein sequence ID" value="GAI17700.1"/>
    <property type="molecule type" value="Genomic_DNA"/>
</dbReference>
<evidence type="ECO:0000256" key="5">
    <source>
        <dbReference type="ARBA" id="ARBA00023145"/>
    </source>
</evidence>
<dbReference type="SUPFAM" id="SSF56276">
    <property type="entry name" value="S-adenosylmethionine decarboxylase"/>
    <property type="match status" value="1"/>
</dbReference>
<evidence type="ECO:0000256" key="7">
    <source>
        <dbReference type="ARBA" id="ARBA00023270"/>
    </source>
</evidence>
<protein>
    <recommendedName>
        <fullName evidence="10">PABS domain-containing protein</fullName>
    </recommendedName>
</protein>
<evidence type="ECO:0000256" key="4">
    <source>
        <dbReference type="ARBA" id="ARBA00023115"/>
    </source>
</evidence>
<keyword evidence="7" id="KW-0704">Schiff base</keyword>
<evidence type="ECO:0000256" key="1">
    <source>
        <dbReference type="ARBA" id="ARBA00001928"/>
    </source>
</evidence>
<dbReference type="GO" id="GO:0004014">
    <property type="term" value="F:adenosylmethionine decarboxylase activity"/>
    <property type="evidence" value="ECO:0007669"/>
    <property type="project" value="InterPro"/>
</dbReference>
<name>X1MSN0_9ZZZZ</name>
<evidence type="ECO:0000256" key="8">
    <source>
        <dbReference type="ARBA" id="ARBA00023317"/>
    </source>
</evidence>
<reference evidence="9" key="1">
    <citation type="journal article" date="2014" name="Front. Microbiol.">
        <title>High frequency of phylogenetically diverse reductive dehalogenase-homologous genes in deep subseafloor sedimentary metagenomes.</title>
        <authorList>
            <person name="Kawai M."/>
            <person name="Futagami T."/>
            <person name="Toyoda A."/>
            <person name="Takaki Y."/>
            <person name="Nishi S."/>
            <person name="Hori S."/>
            <person name="Arai W."/>
            <person name="Tsubouchi T."/>
            <person name="Morono Y."/>
            <person name="Uchiyama I."/>
            <person name="Ito T."/>
            <person name="Fujiyama A."/>
            <person name="Inagaki F."/>
            <person name="Takami H."/>
        </authorList>
    </citation>
    <scope>NUCLEOTIDE SEQUENCE</scope>
    <source>
        <strain evidence="9">Expedition CK06-06</strain>
    </source>
</reference>
<evidence type="ECO:0000256" key="6">
    <source>
        <dbReference type="ARBA" id="ARBA00023239"/>
    </source>
</evidence>
<keyword evidence="5" id="KW-0865">Zymogen</keyword>
<accession>X1MSN0</accession>
<comment type="cofactor">
    <cofactor evidence="1">
        <name>pyruvate</name>
        <dbReference type="ChEBI" id="CHEBI:15361"/>
    </cofactor>
</comment>
<dbReference type="InterPro" id="IPR017716">
    <property type="entry name" value="S-AdoMet_deCOase_pro-enz"/>
</dbReference>
<dbReference type="Gene3D" id="3.60.90.10">
    <property type="entry name" value="S-adenosylmethionine decarboxylase"/>
    <property type="match status" value="1"/>
</dbReference>
<keyword evidence="6" id="KW-0456">Lyase</keyword>
<evidence type="ECO:0000313" key="9">
    <source>
        <dbReference type="EMBL" id="GAI17700.1"/>
    </source>
</evidence>
<dbReference type="PANTHER" id="PTHR33866:SF2">
    <property type="entry name" value="S-ADENOSYLMETHIONINE DECARBOXYLASE PROENZYME"/>
    <property type="match status" value="1"/>
</dbReference>
<keyword evidence="8" id="KW-0670">Pyruvate</keyword>